<protein>
    <recommendedName>
        <fullName evidence="3">Type III secretion system effector protein</fullName>
    </recommendedName>
</protein>
<sequence length="434" mass="44706">MSKLGALREKAVAEGAAVSSVEEEVPPLPPEAPMDAEFIAGLMASAAGAAGIPDRPPEAFPDVAVAPTVDGATQGNQAPAGASSPPAGHAVPQGGEPHAVAPSAPQAGMDTSDLLHALKGAIERLGPARTQAEVLAAPDAQGAWGEVRGLTAAALALGMASPVEQLFRRYGAPGEGLLNAAQLKAPLNMAVAGFKPGAAPLAATQAKAAAAAAGQQAMGGPGGGGGGGAGSVGAALAKLVAAPVTIPMAAGSRVWQMMQTRFGPRPKVQPGVDGFSVIRQQFDDAAGRAIDQIAHLRSGPMKSFLTEMAQDPLRPSEQLRRMQGDKKGTYFERAKQLRELSAQPEVQGQYKKLNDAMEHLQYRSRRLAEYGHEAGMDVEDIIGDKLESVSKAGEGIPMTDGKGKLAELRESLDALIERIREFLRTLFARPGASP</sequence>
<name>A0AB73H3I2_9XANT</name>
<dbReference type="Proteomes" id="UP000528595">
    <property type="component" value="Unassembled WGS sequence"/>
</dbReference>
<proteinExistence type="predicted"/>
<accession>A0AB73H3I2</accession>
<dbReference type="EMBL" id="JACIIQ010000032">
    <property type="protein sequence ID" value="MBB5672715.1"/>
    <property type="molecule type" value="Genomic_DNA"/>
</dbReference>
<gene>
    <name evidence="2" type="ORF">FHR65_004322</name>
</gene>
<evidence type="ECO:0008006" key="3">
    <source>
        <dbReference type="Google" id="ProtNLM"/>
    </source>
</evidence>
<feature type="region of interest" description="Disordered" evidence="1">
    <location>
        <begin position="69"/>
        <end position="109"/>
    </location>
</feature>
<dbReference type="AlphaFoldDB" id="A0AB73H3I2"/>
<comment type="caution">
    <text evidence="2">The sequence shown here is derived from an EMBL/GenBank/DDBJ whole genome shotgun (WGS) entry which is preliminary data.</text>
</comment>
<evidence type="ECO:0000313" key="2">
    <source>
        <dbReference type="EMBL" id="MBB5672715.1"/>
    </source>
</evidence>
<feature type="compositionally biased region" description="Basic and acidic residues" evidence="1">
    <location>
        <begin position="1"/>
        <end position="12"/>
    </location>
</feature>
<dbReference type="RefSeq" id="WP_184579063.1">
    <property type="nucleotide sequence ID" value="NZ_JACIIQ010000032.1"/>
</dbReference>
<feature type="region of interest" description="Disordered" evidence="1">
    <location>
        <begin position="1"/>
        <end position="30"/>
    </location>
</feature>
<organism evidence="2">
    <name type="scientific">Xanthomonas arboricola</name>
    <dbReference type="NCBI Taxonomy" id="56448"/>
    <lineage>
        <taxon>Bacteria</taxon>
        <taxon>Pseudomonadati</taxon>
        <taxon>Pseudomonadota</taxon>
        <taxon>Gammaproteobacteria</taxon>
        <taxon>Lysobacterales</taxon>
        <taxon>Lysobacteraceae</taxon>
        <taxon>Xanthomonas</taxon>
    </lineage>
</organism>
<reference evidence="2" key="1">
    <citation type="submission" date="2020-08" db="EMBL/GenBank/DDBJ databases">
        <title>Studying the diversity of plant-associated saprophytic bacteria and their role in host health and plant-pathogen interactions.</title>
        <authorList>
            <person name="Potnis N."/>
        </authorList>
    </citation>
    <scope>NUCLEOTIDE SEQUENCE</scope>
    <source>
        <strain evidence="2">F21</strain>
    </source>
</reference>
<feature type="compositionally biased region" description="Low complexity" evidence="1">
    <location>
        <begin position="78"/>
        <end position="88"/>
    </location>
</feature>
<evidence type="ECO:0000256" key="1">
    <source>
        <dbReference type="SAM" id="MobiDB-lite"/>
    </source>
</evidence>